<dbReference type="AlphaFoldDB" id="S2E903"/>
<name>S2E903_INDAL</name>
<proteinExistence type="predicted"/>
<accession>S2E903</accession>
<evidence type="ECO:0000313" key="1">
    <source>
        <dbReference type="EMBL" id="EOZ98793.1"/>
    </source>
</evidence>
<dbReference type="Proteomes" id="UP000006073">
    <property type="component" value="Unassembled WGS sequence"/>
</dbReference>
<organism evidence="1 2">
    <name type="scientific">Indibacter alkaliphilus (strain CCUG 57479 / KCTC 22604 / LW1)</name>
    <dbReference type="NCBI Taxonomy" id="1189612"/>
    <lineage>
        <taxon>Bacteria</taxon>
        <taxon>Pseudomonadati</taxon>
        <taxon>Bacteroidota</taxon>
        <taxon>Cytophagia</taxon>
        <taxon>Cytophagales</taxon>
        <taxon>Cyclobacteriaceae</taxon>
    </lineage>
</organism>
<sequence length="41" mass="4754">MALQAYFIPQKFITLLENCLNLWASPLSIQIKGFERKKAEV</sequence>
<gene>
    <name evidence="1" type="ORF">A33Q_1447</name>
</gene>
<dbReference type="STRING" id="1189612.A33Q_1447"/>
<keyword evidence="2" id="KW-1185">Reference proteome</keyword>
<dbReference type="EMBL" id="ALWO02000023">
    <property type="protein sequence ID" value="EOZ98793.1"/>
    <property type="molecule type" value="Genomic_DNA"/>
</dbReference>
<reference evidence="1 2" key="1">
    <citation type="journal article" date="2013" name="Genome Announc.">
        <title>Draft Genome Sequence of Indibacter alkaliphilus Strain LW1T, Isolated from Lonar Lake, a Haloalkaline Lake in the Buldana District of Maharashtra, India.</title>
        <authorList>
            <person name="Singh A."/>
            <person name="Kumar Jangir P."/>
            <person name="Sharma R."/>
            <person name="Singh A."/>
            <person name="Kumar Pinnaka A."/>
            <person name="Shivaji S."/>
        </authorList>
    </citation>
    <scope>NUCLEOTIDE SEQUENCE [LARGE SCALE GENOMIC DNA]</scope>
    <source>
        <strain evidence="2">CCUG 57479 / KCTC 22604 / LW1</strain>
    </source>
</reference>
<protein>
    <submittedName>
        <fullName evidence="1">Uncharacterized protein</fullName>
    </submittedName>
</protein>
<evidence type="ECO:0000313" key="2">
    <source>
        <dbReference type="Proteomes" id="UP000006073"/>
    </source>
</evidence>
<comment type="caution">
    <text evidence="1">The sequence shown here is derived from an EMBL/GenBank/DDBJ whole genome shotgun (WGS) entry which is preliminary data.</text>
</comment>